<evidence type="ECO:0000313" key="2">
    <source>
        <dbReference type="EnsemblMetazoa" id="AATE002814-PA.1"/>
    </source>
</evidence>
<dbReference type="EMBL" id="AXCP01007958">
    <property type="status" value="NOT_ANNOTATED_CDS"/>
    <property type="molecule type" value="Genomic_DNA"/>
</dbReference>
<feature type="region of interest" description="Disordered" evidence="1">
    <location>
        <begin position="159"/>
        <end position="182"/>
    </location>
</feature>
<dbReference type="AlphaFoldDB" id="A0A182IP52"/>
<sequence>MGRMSQRSELASASSSGDEQQGELANERTYKPEALASPPWCMPPVCKSWATATTRSPASGGGDGGGGASRSQRQRQRQQRRLRRRLLRRHWRPPPTWPPPRPAPLGGGGVVWHWEVGVPPLRRAATAAWWCTFARMSVTECDDGQGQWPCGLRMGVAPVGGEGLPPQDTSDLSEPDVYGYEG</sequence>
<feature type="compositionally biased region" description="Basic residues" evidence="1">
    <location>
        <begin position="72"/>
        <end position="92"/>
    </location>
</feature>
<dbReference type="EMBL" id="AXCP01007957">
    <property type="status" value="NOT_ANNOTATED_CDS"/>
    <property type="molecule type" value="Genomic_DNA"/>
</dbReference>
<accession>A0A182IP52</accession>
<feature type="compositionally biased region" description="Pro residues" evidence="1">
    <location>
        <begin position="93"/>
        <end position="103"/>
    </location>
</feature>
<name>A0A182IP52_ANOAO</name>
<evidence type="ECO:0000256" key="1">
    <source>
        <dbReference type="SAM" id="MobiDB-lite"/>
    </source>
</evidence>
<reference evidence="2" key="1">
    <citation type="submission" date="2022-08" db="UniProtKB">
        <authorList>
            <consortium name="EnsemblMetazoa"/>
        </authorList>
    </citation>
    <scope>IDENTIFICATION</scope>
    <source>
        <strain evidence="2">EBRO</strain>
    </source>
</reference>
<dbReference type="EnsemblMetazoa" id="AATE002814-RA">
    <property type="protein sequence ID" value="AATE002814-PA.1"/>
    <property type="gene ID" value="AATE002814"/>
</dbReference>
<organism evidence="2">
    <name type="scientific">Anopheles atroparvus</name>
    <name type="common">European mosquito</name>
    <dbReference type="NCBI Taxonomy" id="41427"/>
    <lineage>
        <taxon>Eukaryota</taxon>
        <taxon>Metazoa</taxon>
        <taxon>Ecdysozoa</taxon>
        <taxon>Arthropoda</taxon>
        <taxon>Hexapoda</taxon>
        <taxon>Insecta</taxon>
        <taxon>Pterygota</taxon>
        <taxon>Neoptera</taxon>
        <taxon>Endopterygota</taxon>
        <taxon>Diptera</taxon>
        <taxon>Nematocera</taxon>
        <taxon>Culicoidea</taxon>
        <taxon>Culicidae</taxon>
        <taxon>Anophelinae</taxon>
        <taxon>Anopheles</taxon>
    </lineage>
</organism>
<dbReference type="VEuPathDB" id="VectorBase:AATE002814"/>
<feature type="compositionally biased region" description="Gly residues" evidence="1">
    <location>
        <begin position="59"/>
        <end position="68"/>
    </location>
</feature>
<feature type="region of interest" description="Disordered" evidence="1">
    <location>
        <begin position="52"/>
        <end position="103"/>
    </location>
</feature>
<proteinExistence type="predicted"/>
<feature type="region of interest" description="Disordered" evidence="1">
    <location>
        <begin position="1"/>
        <end position="40"/>
    </location>
</feature>
<protein>
    <submittedName>
        <fullName evidence="2">Uncharacterized protein</fullName>
    </submittedName>
</protein>